<protein>
    <submittedName>
        <fullName evidence="4">Protein SPA2</fullName>
    </submittedName>
</protein>
<feature type="region of interest" description="Disordered" evidence="2">
    <location>
        <begin position="451"/>
        <end position="483"/>
    </location>
</feature>
<dbReference type="GO" id="GO:0005078">
    <property type="term" value="F:MAP-kinase scaffold activity"/>
    <property type="evidence" value="ECO:0007669"/>
    <property type="project" value="TreeGrafter"/>
</dbReference>
<feature type="region of interest" description="Disordered" evidence="2">
    <location>
        <begin position="519"/>
        <end position="539"/>
    </location>
</feature>
<feature type="coiled-coil region" evidence="1">
    <location>
        <begin position="350"/>
        <end position="377"/>
    </location>
</feature>
<feature type="compositionally biased region" description="Basic and acidic residues" evidence="2">
    <location>
        <begin position="280"/>
        <end position="293"/>
    </location>
</feature>
<dbReference type="OrthoDB" id="5588096at2759"/>
<organism evidence="4 5">
    <name type="scientific">Smittium mucronatum</name>
    <dbReference type="NCBI Taxonomy" id="133383"/>
    <lineage>
        <taxon>Eukaryota</taxon>
        <taxon>Fungi</taxon>
        <taxon>Fungi incertae sedis</taxon>
        <taxon>Zoopagomycota</taxon>
        <taxon>Kickxellomycotina</taxon>
        <taxon>Harpellomycetes</taxon>
        <taxon>Harpellales</taxon>
        <taxon>Legeriomycetaceae</taxon>
        <taxon>Smittium</taxon>
    </lineage>
</organism>
<feature type="compositionally biased region" description="Basic and acidic residues" evidence="2">
    <location>
        <begin position="451"/>
        <end position="466"/>
    </location>
</feature>
<feature type="region of interest" description="Disordered" evidence="2">
    <location>
        <begin position="119"/>
        <end position="151"/>
    </location>
</feature>
<dbReference type="EMBL" id="LSSL01000846">
    <property type="protein sequence ID" value="OLY83563.1"/>
    <property type="molecule type" value="Genomic_DNA"/>
</dbReference>
<comment type="caution">
    <text evidence="4">The sequence shown here is derived from an EMBL/GenBank/DDBJ whole genome shotgun (WGS) entry which is preliminary data.</text>
</comment>
<reference evidence="4 5" key="1">
    <citation type="journal article" date="2016" name="Mol. Biol. Evol.">
        <title>Genome-Wide Survey of Gut Fungi (Harpellales) Reveals the First Horizontally Transferred Ubiquitin Gene from a Mosquito Host.</title>
        <authorList>
            <person name="Wang Y."/>
            <person name="White M.M."/>
            <person name="Kvist S."/>
            <person name="Moncalvo J.M."/>
        </authorList>
    </citation>
    <scope>NUCLEOTIDE SEQUENCE [LARGE SCALE GENOMIC DNA]</scope>
    <source>
        <strain evidence="4 5">ALG-7-W6</strain>
    </source>
</reference>
<dbReference type="AlphaFoldDB" id="A0A1R0H3A2"/>
<keyword evidence="1" id="KW-0175">Coiled coil</keyword>
<feature type="compositionally biased region" description="Polar residues" evidence="2">
    <location>
        <begin position="169"/>
        <end position="191"/>
    </location>
</feature>
<sequence length="1158" mass="131306">MLSQQSINTYMVTMRQYLFDVGEGESASSFTNGSRKLEKLSLQQFEELSKDVYDELDRRLNRPELVPFLPLKSSFHPKRNQARQKLATLYSSKFTDLIIDIYQELRRRFPQISDSVNKTYIPQKTPNSDGFQASKNHQNFNGNNIPQPGKPIDIQYRQNLDSRIKRLNTPDNSQYSNDNQIKGPNNPSTEPRSLKTADFNKPSSESKSLKTADFIKPSGESRSFKQFEFNNPSNLKPFKPIDSNSSSPEIKGMKLPEPYNTPNDHRNQKPDYNNSPMEPRSFRKADFSSEKQKVYSTKDSNHTGVKAQYIDRIKPKDGIDIKDNPQKYEKSALSNQLASTPNGSPNSAIIKKYKAEIEKLKQQISKISSNLKIQIEKNSVFLEGEKNNISIRSKNSTLIKENNQLASKIKSMNIEMDSLNMENISLRKDLDAARSENDELSAHIENLEKKYKDERNQNSVKLDNRSNSDATRNGSDEFLPNISDPLSGLPVDYNKTQGLDFKSENVMVSKKSDIISSTINLESNKNENSSQSRENSPESYKNALYNITTSRSKDLRTSFRKLGDSFWRNSFSAGVLISLYTKAVENSRLLYQKSIESFLKSLSILGSQSEDSLSIQNTRIQLEVGIDKVDLSVMAFAQDVAEFENHYSSEVQAINNSQDSADLNLKLRDVANSCSRILESFPESLVQLEFEMFELKKSVEAFKKNKKPSSINLIQNITSRLTTKIYEISDLANDQSFYLLSRHGPKSVEGREVISETTQNIRFNNENNDFRQNRVSSEAGPDLENVNAHLNSNSRTQFIPLTASNRVPDQSKDNSKTQAVARLNAEISRSNGFQEQNIMEQRRRKESLIQELQNQQLRNELQLGQDEENRKYQKMTRSENQELLKKTRNSYKGSENGSGRELANLKAGRDENANLDAINSAPPRIEIDGIPNGLKGNDLPDVGTEFDFGFIEFSDSAYRNETRYKLLVSSNSIVNNIEYVFHIVKNNSLSNFEPGAATRRKIDPDSEIDYGSISIVLFDNLKSICGLVTSLIDLCKFRIFKNDASLFNLTRLNTELGVGAVKGLEQGYALISDFTNDICDIVEMVDGHRAISSTDLINRFGNSLKNLDLKNPNDVLVCSKLMDPLVSDLIQDPVFKQNIIMSMFDVAKFTKTLISIFE</sequence>
<dbReference type="Pfam" id="PF08518">
    <property type="entry name" value="GIT_SHD"/>
    <property type="match status" value="2"/>
</dbReference>
<dbReference type="InterPro" id="IPR039892">
    <property type="entry name" value="Spa2/Sph1"/>
</dbReference>
<accession>A0A1R0H3A2</accession>
<proteinExistence type="predicted"/>
<evidence type="ECO:0000259" key="3">
    <source>
        <dbReference type="SMART" id="SM00555"/>
    </source>
</evidence>
<keyword evidence="5" id="KW-1185">Reference proteome</keyword>
<dbReference type="PANTHER" id="PTHR21601:SF0">
    <property type="entry name" value="PROTEIN SPA2-RELATED"/>
    <property type="match status" value="1"/>
</dbReference>
<gene>
    <name evidence="4" type="ORF">AYI68_g2292</name>
</gene>
<evidence type="ECO:0000256" key="1">
    <source>
        <dbReference type="SAM" id="Coils"/>
    </source>
</evidence>
<dbReference type="STRING" id="133383.A0A1R0H3A2"/>
<dbReference type="SMART" id="SM00555">
    <property type="entry name" value="GIT"/>
    <property type="match status" value="2"/>
</dbReference>
<feature type="compositionally biased region" description="Polar residues" evidence="2">
    <location>
        <begin position="119"/>
        <end position="146"/>
    </location>
</feature>
<name>A0A1R0H3A2_9FUNG</name>
<feature type="domain" description="GIT Spa2 homology (SHD)" evidence="3">
    <location>
        <begin position="82"/>
        <end position="115"/>
    </location>
</feature>
<evidence type="ECO:0000256" key="2">
    <source>
        <dbReference type="SAM" id="MobiDB-lite"/>
    </source>
</evidence>
<dbReference type="Proteomes" id="UP000187455">
    <property type="component" value="Unassembled WGS sequence"/>
</dbReference>
<dbReference type="InterPro" id="IPR013724">
    <property type="entry name" value="GIT_SHD"/>
</dbReference>
<evidence type="ECO:0000313" key="5">
    <source>
        <dbReference type="Proteomes" id="UP000187455"/>
    </source>
</evidence>
<dbReference type="PANTHER" id="PTHR21601">
    <property type="entry name" value="SPA2 PROTEIN"/>
    <property type="match status" value="1"/>
</dbReference>
<feature type="domain" description="GIT Spa2 homology (SHD)" evidence="3">
    <location>
        <begin position="33"/>
        <end position="63"/>
    </location>
</feature>
<feature type="region of interest" description="Disordered" evidence="2">
    <location>
        <begin position="864"/>
        <end position="901"/>
    </location>
</feature>
<evidence type="ECO:0000313" key="4">
    <source>
        <dbReference type="EMBL" id="OLY83563.1"/>
    </source>
</evidence>
<feature type="compositionally biased region" description="Basic and acidic residues" evidence="2">
    <location>
        <begin position="867"/>
        <end position="885"/>
    </location>
</feature>
<feature type="region of interest" description="Disordered" evidence="2">
    <location>
        <begin position="167"/>
        <end position="300"/>
    </location>
</feature>